<dbReference type="EMBL" id="JBFTWV010000006">
    <property type="protein sequence ID" value="KAL2799669.1"/>
    <property type="molecule type" value="Genomic_DNA"/>
</dbReference>
<keyword evidence="10" id="KW-1185">Reference proteome</keyword>
<dbReference type="CDD" id="cd04084">
    <property type="entry name" value="CBM6_xylanase-like"/>
    <property type="match status" value="1"/>
</dbReference>
<evidence type="ECO:0000256" key="4">
    <source>
        <dbReference type="ARBA" id="ARBA00023277"/>
    </source>
</evidence>
<dbReference type="Pfam" id="PF04616">
    <property type="entry name" value="Glyco_hydro_43"/>
    <property type="match status" value="1"/>
</dbReference>
<evidence type="ECO:0000256" key="2">
    <source>
        <dbReference type="ARBA" id="ARBA00022729"/>
    </source>
</evidence>
<organism evidence="9 10">
    <name type="scientific">Aspergillus keveii</name>
    <dbReference type="NCBI Taxonomy" id="714993"/>
    <lineage>
        <taxon>Eukaryota</taxon>
        <taxon>Fungi</taxon>
        <taxon>Dikarya</taxon>
        <taxon>Ascomycota</taxon>
        <taxon>Pezizomycotina</taxon>
        <taxon>Eurotiomycetes</taxon>
        <taxon>Eurotiomycetidae</taxon>
        <taxon>Eurotiales</taxon>
        <taxon>Aspergillaceae</taxon>
        <taxon>Aspergillus</taxon>
        <taxon>Aspergillus subgen. Nidulantes</taxon>
    </lineage>
</organism>
<dbReference type="SUPFAM" id="SSF75005">
    <property type="entry name" value="Arabinanase/levansucrase/invertase"/>
    <property type="match status" value="1"/>
</dbReference>
<feature type="domain" description="CBM6" evidence="8">
    <location>
        <begin position="331"/>
        <end position="460"/>
    </location>
</feature>
<keyword evidence="5 6" id="KW-0326">Glycosidase</keyword>
<reference evidence="9 10" key="1">
    <citation type="submission" date="2024-07" db="EMBL/GenBank/DDBJ databases">
        <title>Section-level genome sequencing and comparative genomics of Aspergillus sections Usti and Cavernicolus.</title>
        <authorList>
            <consortium name="Lawrence Berkeley National Laboratory"/>
            <person name="Nybo J.L."/>
            <person name="Vesth T.C."/>
            <person name="Theobald S."/>
            <person name="Frisvad J.C."/>
            <person name="Larsen T.O."/>
            <person name="Kjaerboelling I."/>
            <person name="Rothschild-Mancinelli K."/>
            <person name="Lyhne E.K."/>
            <person name="Kogle M.E."/>
            <person name="Barry K."/>
            <person name="Clum A."/>
            <person name="Na H."/>
            <person name="Ledsgaard L."/>
            <person name="Lin J."/>
            <person name="Lipzen A."/>
            <person name="Kuo A."/>
            <person name="Riley R."/>
            <person name="Mondo S."/>
            <person name="Labutti K."/>
            <person name="Haridas S."/>
            <person name="Pangalinan J."/>
            <person name="Salamov A.A."/>
            <person name="Simmons B.A."/>
            <person name="Magnuson J.K."/>
            <person name="Chen J."/>
            <person name="Drula E."/>
            <person name="Henrissat B."/>
            <person name="Wiebenga A."/>
            <person name="Lubbers R.J."/>
            <person name="Gomes A.C."/>
            <person name="Makela M.R."/>
            <person name="Stajich J."/>
            <person name="Grigoriev I.V."/>
            <person name="Mortensen U.H."/>
            <person name="De Vries R.P."/>
            <person name="Baker S.E."/>
            <person name="Andersen M.R."/>
        </authorList>
    </citation>
    <scope>NUCLEOTIDE SEQUENCE [LARGE SCALE GENOMIC DNA]</scope>
    <source>
        <strain evidence="9 10">CBS 209.92</strain>
    </source>
</reference>
<proteinExistence type="inferred from homology"/>
<protein>
    <submittedName>
        <fullName evidence="9">Glycosyl hydrolase</fullName>
    </submittedName>
</protein>
<sequence>MKPSYPWPATLALSYLSTLLPLADFTRALNPIIQKIYTADPAPLVHGDRMYIFTGHDEDNSTTYDMHDWHAFSSADMANWRHHGAVMTLDTFTWADANAWAGQVVERNGLFYYYVPVRNAATQGMAIGVAVSEGSVTGPYVDAIGGPLVENGQIDPTVFVDDDGQAYMYWGNPDLWYVALSDDMMSYSGNITQVELTAESFGPRYDNPDRATAFEEAPWLYKRDDLYYMVYAGICCPEDVRYSTGPTATGPWTYRGVIMPYEGGRFTNHPGIVDFMGRSYFVYHNGALPGGGGFTRSVAVESFVYNADGSIPAIAMTAEGPAQVESLDPYVRQQAETIASSEGIETEECSACGDGRLNIWSINNGDYIKVKGMAFGDEPGPTSFTASVATDLDGGRIELRLDSETGPVVGTCTVPHTGGWQVWTAVSCPVSGATGTRDLVFRFTGEGSLDLFNFDWWQFAR</sequence>
<dbReference type="Pfam" id="PF03422">
    <property type="entry name" value="CBM_6"/>
    <property type="match status" value="1"/>
</dbReference>
<dbReference type="Gene3D" id="2.115.10.20">
    <property type="entry name" value="Glycosyl hydrolase domain, family 43"/>
    <property type="match status" value="1"/>
</dbReference>
<evidence type="ECO:0000256" key="5">
    <source>
        <dbReference type="ARBA" id="ARBA00023295"/>
    </source>
</evidence>
<gene>
    <name evidence="9" type="ORF">BJX66DRAFT_292420</name>
</gene>
<dbReference type="SMART" id="SM00606">
    <property type="entry name" value="CBD_IV"/>
    <property type="match status" value="1"/>
</dbReference>
<dbReference type="InterPro" id="IPR008979">
    <property type="entry name" value="Galactose-bd-like_sf"/>
</dbReference>
<feature type="signal peptide" evidence="7">
    <location>
        <begin position="1"/>
        <end position="28"/>
    </location>
</feature>
<dbReference type="PANTHER" id="PTHR43772">
    <property type="entry name" value="ENDO-1,4-BETA-XYLANASE"/>
    <property type="match status" value="1"/>
</dbReference>
<dbReference type="InterPro" id="IPR023296">
    <property type="entry name" value="Glyco_hydro_beta-prop_sf"/>
</dbReference>
<evidence type="ECO:0000256" key="7">
    <source>
        <dbReference type="SAM" id="SignalP"/>
    </source>
</evidence>
<comment type="similarity">
    <text evidence="1 6">Belongs to the glycosyl hydrolase 43 family.</text>
</comment>
<evidence type="ECO:0000313" key="9">
    <source>
        <dbReference type="EMBL" id="KAL2799669.1"/>
    </source>
</evidence>
<feature type="chain" id="PRO_5047210839" evidence="7">
    <location>
        <begin position="29"/>
        <end position="461"/>
    </location>
</feature>
<dbReference type="InterPro" id="IPR052176">
    <property type="entry name" value="Glycosyl_Hydrlase_43_Enz"/>
</dbReference>
<dbReference type="SUPFAM" id="SSF49785">
    <property type="entry name" value="Galactose-binding domain-like"/>
    <property type="match status" value="1"/>
</dbReference>
<dbReference type="InterPro" id="IPR006584">
    <property type="entry name" value="Cellulose-bd_IV"/>
</dbReference>
<accession>A0ABR4GKU6</accession>
<dbReference type="InterPro" id="IPR006710">
    <property type="entry name" value="Glyco_hydro_43"/>
</dbReference>
<dbReference type="CDD" id="cd18618">
    <property type="entry name" value="GH43_Xsa43E-like"/>
    <property type="match status" value="1"/>
</dbReference>
<dbReference type="PROSITE" id="PS51175">
    <property type="entry name" value="CBM6"/>
    <property type="match status" value="1"/>
</dbReference>
<keyword evidence="4" id="KW-0119">Carbohydrate metabolism</keyword>
<evidence type="ECO:0000313" key="10">
    <source>
        <dbReference type="Proteomes" id="UP001610563"/>
    </source>
</evidence>
<comment type="caution">
    <text evidence="9">The sequence shown here is derived from an EMBL/GenBank/DDBJ whole genome shotgun (WGS) entry which is preliminary data.</text>
</comment>
<keyword evidence="3 6" id="KW-0378">Hydrolase</keyword>
<dbReference type="Gene3D" id="2.60.120.260">
    <property type="entry name" value="Galactose-binding domain-like"/>
    <property type="match status" value="1"/>
</dbReference>
<evidence type="ECO:0000256" key="3">
    <source>
        <dbReference type="ARBA" id="ARBA00022801"/>
    </source>
</evidence>
<keyword evidence="2 7" id="KW-0732">Signal</keyword>
<evidence type="ECO:0000256" key="6">
    <source>
        <dbReference type="RuleBase" id="RU361187"/>
    </source>
</evidence>
<dbReference type="PANTHER" id="PTHR43772:SF2">
    <property type="entry name" value="PUTATIVE (AFU_ORTHOLOGUE AFUA_2G04480)-RELATED"/>
    <property type="match status" value="1"/>
</dbReference>
<dbReference type="Proteomes" id="UP001610563">
    <property type="component" value="Unassembled WGS sequence"/>
</dbReference>
<evidence type="ECO:0000256" key="1">
    <source>
        <dbReference type="ARBA" id="ARBA00009865"/>
    </source>
</evidence>
<dbReference type="GO" id="GO:0016787">
    <property type="term" value="F:hydrolase activity"/>
    <property type="evidence" value="ECO:0007669"/>
    <property type="project" value="UniProtKB-KW"/>
</dbReference>
<name>A0ABR4GKU6_9EURO</name>
<dbReference type="InterPro" id="IPR005084">
    <property type="entry name" value="CBM6"/>
</dbReference>
<evidence type="ECO:0000259" key="8">
    <source>
        <dbReference type="PROSITE" id="PS51175"/>
    </source>
</evidence>